<keyword evidence="4" id="KW-1185">Reference proteome</keyword>
<dbReference type="GeneID" id="100375884"/>
<reference evidence="5" key="1">
    <citation type="submission" date="2025-08" db="UniProtKB">
        <authorList>
            <consortium name="RefSeq"/>
        </authorList>
    </citation>
    <scope>IDENTIFICATION</scope>
    <source>
        <tissue evidence="5">Testes</tissue>
    </source>
</reference>
<dbReference type="InterPro" id="IPR027417">
    <property type="entry name" value="P-loop_NTPase"/>
</dbReference>
<name>A0ABM0GVM4_SACKO</name>
<evidence type="ECO:0000313" key="5">
    <source>
        <dbReference type="RefSeq" id="XP_002738315.1"/>
    </source>
</evidence>
<dbReference type="PANTHER" id="PTHR10605:SF65">
    <property type="entry name" value="GH20068P"/>
    <property type="match status" value="1"/>
</dbReference>
<evidence type="ECO:0000313" key="4">
    <source>
        <dbReference type="Proteomes" id="UP000694865"/>
    </source>
</evidence>
<keyword evidence="1" id="KW-0808">Transferase</keyword>
<organism evidence="4 5">
    <name type="scientific">Saccoglossus kowalevskii</name>
    <name type="common">Acorn worm</name>
    <dbReference type="NCBI Taxonomy" id="10224"/>
    <lineage>
        <taxon>Eukaryota</taxon>
        <taxon>Metazoa</taxon>
        <taxon>Hemichordata</taxon>
        <taxon>Enteropneusta</taxon>
        <taxon>Harrimaniidae</taxon>
        <taxon>Saccoglossus</taxon>
    </lineage>
</organism>
<evidence type="ECO:0000259" key="3">
    <source>
        <dbReference type="Pfam" id="PF00685"/>
    </source>
</evidence>
<dbReference type="SUPFAM" id="SSF52540">
    <property type="entry name" value="P-loop containing nucleoside triphosphate hydrolases"/>
    <property type="match status" value="1"/>
</dbReference>
<dbReference type="Gene3D" id="3.40.50.300">
    <property type="entry name" value="P-loop containing nucleotide triphosphate hydrolases"/>
    <property type="match status" value="1"/>
</dbReference>
<protein>
    <submittedName>
        <fullName evidence="5">Heparan sulfate glucosamine 3-O-sulfotransferase 2-like</fullName>
    </submittedName>
</protein>
<sequence length="375" mass="44258">MPGKRMGNQVQWESQVHNIADGDQMSLDAVSPYLLRRQPDVSQNRTVNIKPLKAAPPPKLPSNAGSNLTAYIKAKFGNSCYKEESFSRWWRSYFSLEDEMLMDNNTGCSRSISDVYIVGVKKCATDAIRDLMAIHPYIMYSRTRTQEIHFYDRHFDEGYGWYRRQFGFSKEWQVVLEKTPQTFSFPEDAPRKMAELNPQTKIIMILCDPVVRAISDYVHELKVKSYKKINPPYYRINRQSFELSVFKEPGKVDVDNELINMGMYSKHMKRWLEYFPKTQIHVVDGNDFKLDPVSEIQKIEIFLGLPNFLQKSHLEFRPPKLFCVTFPNSRCPRTKKKGREHPEVPYEVLNKLYEFYRPYDNELQHLLNKTFSWMR</sequence>
<feature type="domain" description="Sulfotransferase" evidence="3">
    <location>
        <begin position="113"/>
        <end position="316"/>
    </location>
</feature>
<dbReference type="InterPro" id="IPR037359">
    <property type="entry name" value="NST/OST"/>
</dbReference>
<dbReference type="InterPro" id="IPR000863">
    <property type="entry name" value="Sulfotransferase_dom"/>
</dbReference>
<keyword evidence="2" id="KW-0325">Glycoprotein</keyword>
<dbReference type="RefSeq" id="XP_002738315.1">
    <property type="nucleotide sequence ID" value="XM_002738269.2"/>
</dbReference>
<dbReference type="Proteomes" id="UP000694865">
    <property type="component" value="Unplaced"/>
</dbReference>
<proteinExistence type="predicted"/>
<evidence type="ECO:0000256" key="1">
    <source>
        <dbReference type="ARBA" id="ARBA00022679"/>
    </source>
</evidence>
<dbReference type="PANTHER" id="PTHR10605">
    <property type="entry name" value="HEPARAN SULFATE SULFOTRANSFERASE"/>
    <property type="match status" value="1"/>
</dbReference>
<dbReference type="Pfam" id="PF00685">
    <property type="entry name" value="Sulfotransfer_1"/>
    <property type="match status" value="1"/>
</dbReference>
<gene>
    <name evidence="5" type="primary">LOC100375884</name>
</gene>
<accession>A0ABM0GVM4</accession>
<evidence type="ECO:0000256" key="2">
    <source>
        <dbReference type="ARBA" id="ARBA00023180"/>
    </source>
</evidence>